<keyword evidence="4" id="KW-1185">Reference proteome</keyword>
<protein>
    <submittedName>
        <fullName evidence="2">Uncharacterized protein</fullName>
    </submittedName>
</protein>
<evidence type="ECO:0000313" key="4">
    <source>
        <dbReference type="Proteomes" id="UP000396862"/>
    </source>
</evidence>
<dbReference type="Proteomes" id="UP000396862">
    <property type="component" value="Unassembled WGS sequence"/>
</dbReference>
<name>A0A2P8CFV3_9BACT</name>
<evidence type="ECO:0000313" key="1">
    <source>
        <dbReference type="EMBL" id="GET23322.1"/>
    </source>
</evidence>
<dbReference type="EMBL" id="PYGC01000003">
    <property type="protein sequence ID" value="PSK83779.1"/>
    <property type="molecule type" value="Genomic_DNA"/>
</dbReference>
<dbReference type="Proteomes" id="UP000240621">
    <property type="component" value="Unassembled WGS sequence"/>
</dbReference>
<accession>A0A2P8CFV3</accession>
<reference evidence="2 3" key="1">
    <citation type="submission" date="2018-03" db="EMBL/GenBank/DDBJ databases">
        <title>Genomic Encyclopedia of Archaeal and Bacterial Type Strains, Phase II (KMG-II): from individual species to whole genera.</title>
        <authorList>
            <person name="Goeker M."/>
        </authorList>
    </citation>
    <scope>NUCLEOTIDE SEQUENCE [LARGE SCALE GENOMIC DNA]</scope>
    <source>
        <strain evidence="2 3">DSM 27267</strain>
    </source>
</reference>
<dbReference type="PROSITE" id="PS51257">
    <property type="entry name" value="PROKAR_LIPOPROTEIN"/>
    <property type="match status" value="1"/>
</dbReference>
<sequence length="126" mass="14664">MTYLIMKKRLKIYTSILFTIVTLLLIISCSHNKKFDSAKWKQKGLDWQMTDVRENIVDDLINSDTIIGKSKEAVIELLGQPETQSKNKLKYLIREKYSSDIDPDYISNLKVEFDNDGRATKCEIEK</sequence>
<organism evidence="2 3">
    <name type="scientific">Prolixibacter denitrificans</name>
    <dbReference type="NCBI Taxonomy" id="1541063"/>
    <lineage>
        <taxon>Bacteria</taxon>
        <taxon>Pseudomonadati</taxon>
        <taxon>Bacteroidota</taxon>
        <taxon>Bacteroidia</taxon>
        <taxon>Marinilabiliales</taxon>
        <taxon>Prolixibacteraceae</taxon>
        <taxon>Prolixibacter</taxon>
    </lineage>
</organism>
<evidence type="ECO:0000313" key="2">
    <source>
        <dbReference type="EMBL" id="PSK83779.1"/>
    </source>
</evidence>
<proteinExistence type="predicted"/>
<evidence type="ECO:0000313" key="3">
    <source>
        <dbReference type="Proteomes" id="UP000240621"/>
    </source>
</evidence>
<gene>
    <name evidence="2" type="ORF">CLV93_103194</name>
    <name evidence="1" type="ORF">JCM18694_35680</name>
</gene>
<dbReference type="AlphaFoldDB" id="A0A2P8CFV3"/>
<comment type="caution">
    <text evidence="2">The sequence shown here is derived from an EMBL/GenBank/DDBJ whole genome shotgun (WGS) entry which is preliminary data.</text>
</comment>
<reference evidence="1 4" key="2">
    <citation type="submission" date="2019-10" db="EMBL/GenBank/DDBJ databases">
        <title>Prolixibacter strains distinguished by the presence of nitrate reductase genes were adept at nitrate-dependent anaerobic corrosion of metallic iron and carbon steel.</title>
        <authorList>
            <person name="Iino T."/>
            <person name="Shono N."/>
            <person name="Ito K."/>
            <person name="Nakamura R."/>
            <person name="Sueoka K."/>
            <person name="Harayama S."/>
            <person name="Ohkuma M."/>
        </authorList>
    </citation>
    <scope>NUCLEOTIDE SEQUENCE [LARGE SCALE GENOMIC DNA]</scope>
    <source>
        <strain evidence="1 4">MIC1-1</strain>
    </source>
</reference>
<dbReference type="EMBL" id="BLAU01000001">
    <property type="protein sequence ID" value="GET23322.1"/>
    <property type="molecule type" value="Genomic_DNA"/>
</dbReference>